<evidence type="ECO:0000256" key="1">
    <source>
        <dbReference type="SAM" id="MobiDB-lite"/>
    </source>
</evidence>
<accession>A0A8R1Z5C8</accession>
<name>A0A2A6BBF2_PRIPA</name>
<evidence type="ECO:0000313" key="3">
    <source>
        <dbReference type="Proteomes" id="UP000005239"/>
    </source>
</evidence>
<dbReference type="AlphaFoldDB" id="A0A2A6BBF2"/>
<protein>
    <submittedName>
        <fullName evidence="2">Uncharacterized protein</fullName>
    </submittedName>
</protein>
<feature type="region of interest" description="Disordered" evidence="1">
    <location>
        <begin position="119"/>
        <end position="161"/>
    </location>
</feature>
<evidence type="ECO:0000313" key="2">
    <source>
        <dbReference type="EnsemblMetazoa" id="PPA44566.1"/>
    </source>
</evidence>
<accession>A0A2A6BBF2</accession>
<dbReference type="Proteomes" id="UP000005239">
    <property type="component" value="Unassembled WGS sequence"/>
</dbReference>
<proteinExistence type="predicted"/>
<feature type="region of interest" description="Disordered" evidence="1">
    <location>
        <begin position="1"/>
        <end position="28"/>
    </location>
</feature>
<organism evidence="2 3">
    <name type="scientific">Pristionchus pacificus</name>
    <name type="common">Parasitic nematode worm</name>
    <dbReference type="NCBI Taxonomy" id="54126"/>
    <lineage>
        <taxon>Eukaryota</taxon>
        <taxon>Metazoa</taxon>
        <taxon>Ecdysozoa</taxon>
        <taxon>Nematoda</taxon>
        <taxon>Chromadorea</taxon>
        <taxon>Rhabditida</taxon>
        <taxon>Rhabditina</taxon>
        <taxon>Diplogasteromorpha</taxon>
        <taxon>Diplogasteroidea</taxon>
        <taxon>Neodiplogasteridae</taxon>
        <taxon>Pristionchus</taxon>
    </lineage>
</organism>
<gene>
    <name evidence="2" type="primary">WBGene00282935</name>
</gene>
<feature type="region of interest" description="Disordered" evidence="1">
    <location>
        <begin position="62"/>
        <end position="87"/>
    </location>
</feature>
<dbReference type="EnsemblMetazoa" id="PPA44566.1">
    <property type="protein sequence ID" value="PPA44566.1"/>
    <property type="gene ID" value="WBGene00282935"/>
</dbReference>
<feature type="compositionally biased region" description="Basic residues" evidence="1">
    <location>
        <begin position="1"/>
        <end position="16"/>
    </location>
</feature>
<feature type="compositionally biased region" description="Basic and acidic residues" evidence="1">
    <location>
        <begin position="134"/>
        <end position="144"/>
    </location>
</feature>
<reference evidence="3" key="1">
    <citation type="journal article" date="2008" name="Nat. Genet.">
        <title>The Pristionchus pacificus genome provides a unique perspective on nematode lifestyle and parasitism.</title>
        <authorList>
            <person name="Dieterich C."/>
            <person name="Clifton S.W."/>
            <person name="Schuster L.N."/>
            <person name="Chinwalla A."/>
            <person name="Delehaunty K."/>
            <person name="Dinkelacker I."/>
            <person name="Fulton L."/>
            <person name="Fulton R."/>
            <person name="Godfrey J."/>
            <person name="Minx P."/>
            <person name="Mitreva M."/>
            <person name="Roeseler W."/>
            <person name="Tian H."/>
            <person name="Witte H."/>
            <person name="Yang S.P."/>
            <person name="Wilson R.K."/>
            <person name="Sommer R.J."/>
        </authorList>
    </citation>
    <scope>NUCLEOTIDE SEQUENCE [LARGE SCALE GENOMIC DNA]</scope>
    <source>
        <strain evidence="3">PS312</strain>
    </source>
</reference>
<feature type="compositionally biased region" description="Basic and acidic residues" evidence="1">
    <location>
        <begin position="77"/>
        <end position="87"/>
    </location>
</feature>
<reference evidence="2" key="2">
    <citation type="submission" date="2022-06" db="UniProtKB">
        <authorList>
            <consortium name="EnsemblMetazoa"/>
        </authorList>
    </citation>
    <scope>IDENTIFICATION</scope>
    <source>
        <strain evidence="2">PS312</strain>
    </source>
</reference>
<keyword evidence="3" id="KW-1185">Reference proteome</keyword>
<sequence>MKKKSNPGATKRKRPRTSLNVRSNEEKEATHISQLYCNLKPLVTASALPYPTVFALQPYRRSDSSGYKCESNEEEEQSRSNEEKEATHISQLYCNLKPLVTASALPYPTVFALQPYRRSDSSGYKCESNEEEEQSRSNEEKEATHISQYTDDGSEGGLKGN</sequence>